<dbReference type="Gene3D" id="3.20.20.80">
    <property type="entry name" value="Glycosidases"/>
    <property type="match status" value="1"/>
</dbReference>
<comment type="caution">
    <text evidence="5">The sequence shown here is derived from an EMBL/GenBank/DDBJ whole genome shotgun (WGS) entry which is preliminary data.</text>
</comment>
<dbReference type="EMBL" id="JACEIK010005206">
    <property type="protein sequence ID" value="MCE0480960.1"/>
    <property type="molecule type" value="Genomic_DNA"/>
</dbReference>
<dbReference type="EC" id="3.2.1.23" evidence="3"/>
<feature type="domain" description="Glycoside hydrolase 35 catalytic" evidence="4">
    <location>
        <begin position="84"/>
        <end position="115"/>
    </location>
</feature>
<dbReference type="Pfam" id="PF01301">
    <property type="entry name" value="Glyco_hydro_35"/>
    <property type="match status" value="2"/>
</dbReference>
<proteinExistence type="inferred from homology"/>
<dbReference type="InterPro" id="IPR031330">
    <property type="entry name" value="Gly_Hdrlase_35_cat"/>
</dbReference>
<comment type="similarity">
    <text evidence="2">Belongs to the glycosyl hydrolase 35 family.</text>
</comment>
<dbReference type="Proteomes" id="UP000823775">
    <property type="component" value="Unassembled WGS sequence"/>
</dbReference>
<protein>
    <recommendedName>
        <fullName evidence="3">beta-galactosidase</fullName>
        <ecNumber evidence="3">3.2.1.23</ecNumber>
    </recommendedName>
</protein>
<evidence type="ECO:0000259" key="4">
    <source>
        <dbReference type="Pfam" id="PF01301"/>
    </source>
</evidence>
<evidence type="ECO:0000313" key="5">
    <source>
        <dbReference type="EMBL" id="MCE0480960.1"/>
    </source>
</evidence>
<accession>A0ABS8VKS4</accession>
<dbReference type="Gene3D" id="2.60.120.260">
    <property type="entry name" value="Galactose-binding domain-like"/>
    <property type="match status" value="1"/>
</dbReference>
<dbReference type="SUPFAM" id="SSF51445">
    <property type="entry name" value="(Trans)glycosidases"/>
    <property type="match status" value="1"/>
</dbReference>
<name>A0ABS8VKS4_DATST</name>
<comment type="catalytic activity">
    <reaction evidence="1">
        <text>Hydrolysis of terminal non-reducing beta-D-galactose residues in beta-D-galactosides.</text>
        <dbReference type="EC" id="3.2.1.23"/>
    </reaction>
</comment>
<sequence length="120" mass="13462">MKRFTAKIIDMIKQENLYASQGRSVILSQIENEYGNGDIESRYGPRAKPYINWATSMVTYLDTGVPWLTAKLSLSVIFTAFEQYHGGTNFGRTSGGSFIATSYDYDAPLDEYGMIPLDHS</sequence>
<evidence type="ECO:0000313" key="6">
    <source>
        <dbReference type="Proteomes" id="UP000823775"/>
    </source>
</evidence>
<gene>
    <name evidence="5" type="primary">BGAL8_4</name>
    <name evidence="5" type="ORF">HAX54_038270</name>
</gene>
<evidence type="ECO:0000256" key="3">
    <source>
        <dbReference type="ARBA" id="ARBA00012756"/>
    </source>
</evidence>
<reference evidence="5 6" key="1">
    <citation type="journal article" date="2021" name="BMC Genomics">
        <title>Datura genome reveals duplications of psychoactive alkaloid biosynthetic genes and high mutation rate following tissue culture.</title>
        <authorList>
            <person name="Rajewski A."/>
            <person name="Carter-House D."/>
            <person name="Stajich J."/>
            <person name="Litt A."/>
        </authorList>
    </citation>
    <scope>NUCLEOTIDE SEQUENCE [LARGE SCALE GENOMIC DNA]</scope>
    <source>
        <strain evidence="5">AR-01</strain>
    </source>
</reference>
<dbReference type="PANTHER" id="PTHR23421">
    <property type="entry name" value="BETA-GALACTOSIDASE RELATED"/>
    <property type="match status" value="1"/>
</dbReference>
<dbReference type="InterPro" id="IPR017853">
    <property type="entry name" value="GH"/>
</dbReference>
<keyword evidence="6" id="KW-1185">Reference proteome</keyword>
<organism evidence="5 6">
    <name type="scientific">Datura stramonium</name>
    <name type="common">Jimsonweed</name>
    <name type="synonym">Common thornapple</name>
    <dbReference type="NCBI Taxonomy" id="4076"/>
    <lineage>
        <taxon>Eukaryota</taxon>
        <taxon>Viridiplantae</taxon>
        <taxon>Streptophyta</taxon>
        <taxon>Embryophyta</taxon>
        <taxon>Tracheophyta</taxon>
        <taxon>Spermatophyta</taxon>
        <taxon>Magnoliopsida</taxon>
        <taxon>eudicotyledons</taxon>
        <taxon>Gunneridae</taxon>
        <taxon>Pentapetalae</taxon>
        <taxon>asterids</taxon>
        <taxon>lamiids</taxon>
        <taxon>Solanales</taxon>
        <taxon>Solanaceae</taxon>
        <taxon>Solanoideae</taxon>
        <taxon>Datureae</taxon>
        <taxon>Datura</taxon>
    </lineage>
</organism>
<evidence type="ECO:0000256" key="1">
    <source>
        <dbReference type="ARBA" id="ARBA00001412"/>
    </source>
</evidence>
<dbReference type="InterPro" id="IPR001944">
    <property type="entry name" value="Glycoside_Hdrlase_35"/>
</dbReference>
<evidence type="ECO:0000256" key="2">
    <source>
        <dbReference type="ARBA" id="ARBA00009809"/>
    </source>
</evidence>
<feature type="domain" description="Glycoside hydrolase 35 catalytic" evidence="4">
    <location>
        <begin position="1"/>
        <end position="70"/>
    </location>
</feature>